<evidence type="ECO:0000256" key="1">
    <source>
        <dbReference type="ARBA" id="ARBA00022729"/>
    </source>
</evidence>
<sequence>MAIARRAASPWLLSLPIRPLSPLPLMLLWLVSFNSGGNLLLGQAQKTWCVAKPSTDEAVLQQNIDFACSQVDCTILRAGCPCSYPNTRINHASITMNLYYQSKGCNYWNCHFKASGLIVQTDPSYGNCVYM</sequence>
<dbReference type="Pfam" id="PF07983">
    <property type="entry name" value="X8"/>
    <property type="match status" value="1"/>
</dbReference>
<dbReference type="InterPro" id="IPR044788">
    <property type="entry name" value="X8_dom_prot"/>
</dbReference>
<dbReference type="Gene3D" id="1.20.58.1040">
    <property type="match status" value="1"/>
</dbReference>
<keyword evidence="1" id="KW-0732">Signal</keyword>
<keyword evidence="2" id="KW-0472">Membrane</keyword>
<name>A0A1D1YC72_9ARAE</name>
<keyword evidence="2" id="KW-0812">Transmembrane</keyword>
<gene>
    <name evidence="4" type="primary">GLC1_3</name>
    <name evidence="4" type="ORF">g.38280</name>
</gene>
<evidence type="ECO:0000259" key="3">
    <source>
        <dbReference type="SMART" id="SM00768"/>
    </source>
</evidence>
<dbReference type="GO" id="GO:0009506">
    <property type="term" value="C:plasmodesma"/>
    <property type="evidence" value="ECO:0007669"/>
    <property type="project" value="UniProtKB-ARBA"/>
</dbReference>
<evidence type="ECO:0000256" key="2">
    <source>
        <dbReference type="SAM" id="Phobius"/>
    </source>
</evidence>
<evidence type="ECO:0000313" key="4">
    <source>
        <dbReference type="EMBL" id="JAT52239.1"/>
    </source>
</evidence>
<keyword evidence="2" id="KW-1133">Transmembrane helix</keyword>
<dbReference type="AlphaFoldDB" id="A0A1D1YC72"/>
<dbReference type="PANTHER" id="PTHR31044">
    <property type="entry name" value="BETA-1,3 GLUCANASE"/>
    <property type="match status" value="1"/>
</dbReference>
<organism evidence="4">
    <name type="scientific">Anthurium amnicola</name>
    <dbReference type="NCBI Taxonomy" id="1678845"/>
    <lineage>
        <taxon>Eukaryota</taxon>
        <taxon>Viridiplantae</taxon>
        <taxon>Streptophyta</taxon>
        <taxon>Embryophyta</taxon>
        <taxon>Tracheophyta</taxon>
        <taxon>Spermatophyta</taxon>
        <taxon>Magnoliopsida</taxon>
        <taxon>Liliopsida</taxon>
        <taxon>Araceae</taxon>
        <taxon>Pothoideae</taxon>
        <taxon>Potheae</taxon>
        <taxon>Anthurium</taxon>
    </lineage>
</organism>
<proteinExistence type="predicted"/>
<feature type="domain" description="X8" evidence="3">
    <location>
        <begin position="47"/>
        <end position="130"/>
    </location>
</feature>
<protein>
    <submittedName>
        <fullName evidence="4">Glucan endo-1,3-beta-glucosidase</fullName>
    </submittedName>
</protein>
<dbReference type="SMART" id="SM00768">
    <property type="entry name" value="X8"/>
    <property type="match status" value="1"/>
</dbReference>
<feature type="transmembrane region" description="Helical" evidence="2">
    <location>
        <begin position="20"/>
        <end position="41"/>
    </location>
</feature>
<dbReference type="EMBL" id="GDJX01015697">
    <property type="protein sequence ID" value="JAT52239.1"/>
    <property type="molecule type" value="Transcribed_RNA"/>
</dbReference>
<accession>A0A1D1YC72</accession>
<dbReference type="PANTHER" id="PTHR31044:SF57">
    <property type="entry name" value="CARBOHYDRATE-BINDING X8 DOMAIN SUPERFAMILY PROTEIN"/>
    <property type="match status" value="1"/>
</dbReference>
<dbReference type="InterPro" id="IPR012946">
    <property type="entry name" value="X8"/>
</dbReference>
<reference evidence="4" key="1">
    <citation type="submission" date="2015-07" db="EMBL/GenBank/DDBJ databases">
        <title>Transcriptome Assembly of Anthurium amnicola.</title>
        <authorList>
            <person name="Suzuki J."/>
        </authorList>
    </citation>
    <scope>NUCLEOTIDE SEQUENCE</scope>
</reference>